<keyword evidence="2" id="KW-0012">Acyltransferase</keyword>
<feature type="region of interest" description="Disordered" evidence="6">
    <location>
        <begin position="1"/>
        <end position="20"/>
    </location>
</feature>
<feature type="compositionally biased region" description="Polar residues" evidence="6">
    <location>
        <begin position="1"/>
        <end position="13"/>
    </location>
</feature>
<dbReference type="eggNOG" id="ENOG502ZA8U">
    <property type="taxonomic scope" value="Bacteria"/>
</dbReference>
<proteinExistence type="inferred from homology"/>
<gene>
    <name evidence="7" type="ORF">MCQ_00546</name>
</gene>
<evidence type="ECO:0008006" key="9">
    <source>
        <dbReference type="Google" id="ProtNLM"/>
    </source>
</evidence>
<dbReference type="InterPro" id="IPR005083">
    <property type="entry name" value="YopJ-like"/>
</dbReference>
<evidence type="ECO:0000313" key="8">
    <source>
        <dbReference type="Proteomes" id="UP000008947"/>
    </source>
</evidence>
<evidence type="ECO:0000256" key="2">
    <source>
        <dbReference type="ARBA" id="ARBA00023315"/>
    </source>
</evidence>
<evidence type="ECO:0000256" key="6">
    <source>
        <dbReference type="SAM" id="MobiDB-lite"/>
    </source>
</evidence>
<dbReference type="PATRIC" id="fig|1094563.3.peg.619"/>
<organism evidence="7 8">
    <name type="scientific">Candidatus Bartonella washoeensis Sb944nv</name>
    <dbReference type="NCBI Taxonomy" id="1094563"/>
    <lineage>
        <taxon>Bacteria</taxon>
        <taxon>Pseudomonadati</taxon>
        <taxon>Pseudomonadota</taxon>
        <taxon>Alphaproteobacteria</taxon>
        <taxon>Hyphomicrobiales</taxon>
        <taxon>Bartonellaceae</taxon>
        <taxon>Bartonella</taxon>
    </lineage>
</organism>
<dbReference type="EMBL" id="AILU01000018">
    <property type="protein sequence ID" value="EJF80003.1"/>
    <property type="molecule type" value="Genomic_DNA"/>
</dbReference>
<evidence type="ECO:0000256" key="5">
    <source>
        <dbReference type="ARBA" id="ARBA00048662"/>
    </source>
</evidence>
<accession>J0YYH8</accession>
<evidence type="ECO:0000256" key="1">
    <source>
        <dbReference type="ARBA" id="ARBA00022679"/>
    </source>
</evidence>
<evidence type="ECO:0000256" key="3">
    <source>
        <dbReference type="ARBA" id="ARBA00023785"/>
    </source>
</evidence>
<comment type="catalytic activity">
    <reaction evidence="4">
        <text>L-threonyl-[protein] + acetyl-CoA = O-acetyl-L-threonyl-[protein] + CoA</text>
        <dbReference type="Rhea" id="RHEA:65340"/>
        <dbReference type="Rhea" id="RHEA-COMP:11060"/>
        <dbReference type="Rhea" id="RHEA-COMP:16780"/>
        <dbReference type="ChEBI" id="CHEBI:30013"/>
        <dbReference type="ChEBI" id="CHEBI:57287"/>
        <dbReference type="ChEBI" id="CHEBI:57288"/>
        <dbReference type="ChEBI" id="CHEBI:141025"/>
    </reaction>
    <physiologicalReaction direction="left-to-right" evidence="4">
        <dbReference type="Rhea" id="RHEA:65341"/>
    </physiologicalReaction>
</comment>
<keyword evidence="8" id="KW-1185">Reference proteome</keyword>
<keyword evidence="1" id="KW-0808">Transferase</keyword>
<dbReference type="NCBIfam" id="NF011898">
    <property type="entry name" value="PRK15371.1"/>
    <property type="match status" value="1"/>
</dbReference>
<sequence length="314" mass="35565">MKPQDSKNTASHSSRLKEEDIANESLESLLARLEASAIETKEAENVAYNSEELKSIIKDLEKDIVNGQWLKTYYADIDLRMMPALVEQANAKYPELNLQLAMTPEKLALSIKETVNEGVQSSRFIVNIGGSKIHFAVIDHKTIEDDTSLVLIEPTSFNNASAATMGLRTKQALQELNLPRCYFSMAEMDIQRSSSECGIFSLMLAKKLYLASSNLERMHKDNIKGAFCKPENPYLSADQLDTYLPVSCYKHTQSTKRLRDYVRENPSSEHKSVNKKGETLFERFDKNAVAMEEKVVSLSIHRKRVTEYKSVLKL</sequence>
<dbReference type="RefSeq" id="WP_006923408.1">
    <property type="nucleotide sequence ID" value="NZ_JH725023.1"/>
</dbReference>
<comment type="similarity">
    <text evidence="3">Belongs to the acetyltransferase YopJ family.</text>
</comment>
<evidence type="ECO:0000313" key="7">
    <source>
        <dbReference type="EMBL" id="EJF80003.1"/>
    </source>
</evidence>
<comment type="catalytic activity">
    <reaction evidence="5">
        <text>L-seryl-[protein] + acetyl-CoA = O-acetyl-L-seryl-[protein] + CoA</text>
        <dbReference type="Rhea" id="RHEA:59392"/>
        <dbReference type="Rhea" id="RHEA-COMP:9863"/>
        <dbReference type="Rhea" id="RHEA-COMP:15352"/>
        <dbReference type="ChEBI" id="CHEBI:29999"/>
        <dbReference type="ChEBI" id="CHEBI:57287"/>
        <dbReference type="ChEBI" id="CHEBI:57288"/>
        <dbReference type="ChEBI" id="CHEBI:141128"/>
    </reaction>
    <physiologicalReaction direction="left-to-right" evidence="5">
        <dbReference type="Rhea" id="RHEA:59393"/>
    </physiologicalReaction>
</comment>
<dbReference type="GO" id="GO:0016746">
    <property type="term" value="F:acyltransferase activity"/>
    <property type="evidence" value="ECO:0007669"/>
    <property type="project" value="UniProtKB-KW"/>
</dbReference>
<dbReference type="Proteomes" id="UP000008947">
    <property type="component" value="Unassembled WGS sequence"/>
</dbReference>
<name>J0YYH8_9HYPH</name>
<comment type="caution">
    <text evidence="7">The sequence shown here is derived from an EMBL/GenBank/DDBJ whole genome shotgun (WGS) entry which is preliminary data.</text>
</comment>
<reference evidence="7 8" key="1">
    <citation type="submission" date="2012-03" db="EMBL/GenBank/DDBJ databases">
        <title>The Genome Sequence of Bartonella washoensis Sb944nv.</title>
        <authorList>
            <consortium name="The Broad Institute Genome Sequencing Platform"/>
            <consortium name="The Broad Institute Genome Sequencing Center for Infectious Disease"/>
            <person name="Feldgarden M."/>
            <person name="Kirby J."/>
            <person name="Kosoy M."/>
            <person name="Birtles R."/>
            <person name="Probert W.S."/>
            <person name="Chiaraviglio L."/>
            <person name="Young S.K."/>
            <person name="Zeng Q."/>
            <person name="Gargeya S."/>
            <person name="Fitzgerald M."/>
            <person name="Haas B."/>
            <person name="Abouelleil A."/>
            <person name="Alvarado L."/>
            <person name="Arachchi H.M."/>
            <person name="Berlin A."/>
            <person name="Chapman S.B."/>
            <person name="Gearin G."/>
            <person name="Goldberg J."/>
            <person name="Griggs A."/>
            <person name="Gujja S."/>
            <person name="Hansen M."/>
            <person name="Heiman D."/>
            <person name="Howarth C."/>
            <person name="Larimer J."/>
            <person name="Lui A."/>
            <person name="MacDonald P.J.P."/>
            <person name="McCowen C."/>
            <person name="Montmayeur A."/>
            <person name="Murphy C."/>
            <person name="Neiman D."/>
            <person name="Pearson M."/>
            <person name="Priest M."/>
            <person name="Roberts A."/>
            <person name="Saif S."/>
            <person name="Shea T."/>
            <person name="Sisk P."/>
            <person name="Stolte C."/>
            <person name="Sykes S."/>
            <person name="Wortman J."/>
            <person name="Nusbaum C."/>
            <person name="Birren B."/>
        </authorList>
    </citation>
    <scope>NUCLEOTIDE SEQUENCE [LARGE SCALE GENOMIC DNA]</scope>
    <source>
        <strain evidence="7 8">Sb944nv</strain>
    </source>
</reference>
<evidence type="ECO:0000256" key="4">
    <source>
        <dbReference type="ARBA" id="ARBA00048364"/>
    </source>
</evidence>
<protein>
    <recommendedName>
        <fullName evidence="9">Ubiquitin-like protease family profile domain-containing protein</fullName>
    </recommendedName>
</protein>
<dbReference type="Pfam" id="PF03421">
    <property type="entry name" value="Acetyltransf_14"/>
    <property type="match status" value="1"/>
</dbReference>
<dbReference type="AlphaFoldDB" id="J0YYH8"/>
<dbReference type="HOGENOM" id="CLU_051983_0_0_5"/>